<evidence type="ECO:0000256" key="10">
    <source>
        <dbReference type="SAM" id="SignalP"/>
    </source>
</evidence>
<name>A0A9X2J3S6_9SPHN</name>
<protein>
    <recommendedName>
        <fullName evidence="2">Pseudoazurin</fullName>
    </recommendedName>
</protein>
<feature type="binding site" evidence="8">
    <location>
        <position position="143"/>
    </location>
    <ligand>
        <name>Cu cation</name>
        <dbReference type="ChEBI" id="CHEBI:23378"/>
    </ligand>
</feature>
<keyword evidence="10" id="KW-0732">Signal</keyword>
<keyword evidence="4 8" id="KW-0479">Metal-binding</keyword>
<keyword evidence="13" id="KW-1185">Reference proteome</keyword>
<dbReference type="Gene3D" id="2.60.40.420">
    <property type="entry name" value="Cupredoxins - blue copper proteins"/>
    <property type="match status" value="1"/>
</dbReference>
<feature type="binding site" evidence="8">
    <location>
        <position position="146"/>
    </location>
    <ligand>
        <name>Cu cation</name>
        <dbReference type="ChEBI" id="CHEBI:23378"/>
    </ligand>
</feature>
<keyword evidence="6" id="KW-0249">Electron transport</keyword>
<dbReference type="InterPro" id="IPR028871">
    <property type="entry name" value="BlueCu_1_BS"/>
</dbReference>
<dbReference type="PRINTS" id="PR00155">
    <property type="entry name" value="AMICYANIN"/>
</dbReference>
<feature type="compositionally biased region" description="Acidic residues" evidence="9">
    <location>
        <begin position="38"/>
        <end position="49"/>
    </location>
</feature>
<dbReference type="EMBL" id="JAMSHT010000001">
    <property type="protein sequence ID" value="MCM8556497.1"/>
    <property type="molecule type" value="Genomic_DNA"/>
</dbReference>
<dbReference type="SUPFAM" id="SSF49503">
    <property type="entry name" value="Cupredoxins"/>
    <property type="match status" value="1"/>
</dbReference>
<feature type="binding site" evidence="8">
    <location>
        <position position="105"/>
    </location>
    <ligand>
        <name>Cu cation</name>
        <dbReference type="ChEBI" id="CHEBI:23378"/>
    </ligand>
</feature>
<evidence type="ECO:0000256" key="5">
    <source>
        <dbReference type="ARBA" id="ARBA00022764"/>
    </source>
</evidence>
<reference evidence="12" key="1">
    <citation type="submission" date="2022-06" db="EMBL/GenBank/DDBJ databases">
        <title>Sphingomicrobium sedimins sp. nov., a marine bacterium isolated from tidal flat.</title>
        <authorList>
            <person name="Kim C.-H."/>
            <person name="Yoo Y."/>
            <person name="Kim J.-J."/>
        </authorList>
    </citation>
    <scope>NUCLEOTIDE SEQUENCE</scope>
    <source>
        <strain evidence="12">GRR-S6-50</strain>
    </source>
</reference>
<evidence type="ECO:0000256" key="7">
    <source>
        <dbReference type="ARBA" id="ARBA00023008"/>
    </source>
</evidence>
<evidence type="ECO:0000256" key="4">
    <source>
        <dbReference type="ARBA" id="ARBA00022723"/>
    </source>
</evidence>
<dbReference type="InterPro" id="IPR001235">
    <property type="entry name" value="Copper_blue_Plastocyanin"/>
</dbReference>
<dbReference type="AlphaFoldDB" id="A0A9X2J3S6"/>
<evidence type="ECO:0000256" key="2">
    <source>
        <dbReference type="ARBA" id="ARBA00016984"/>
    </source>
</evidence>
<evidence type="ECO:0000256" key="3">
    <source>
        <dbReference type="ARBA" id="ARBA00022448"/>
    </source>
</evidence>
<keyword evidence="5" id="KW-0574">Periplasm</keyword>
<evidence type="ECO:0000313" key="12">
    <source>
        <dbReference type="EMBL" id="MCM8556497.1"/>
    </source>
</evidence>
<comment type="caution">
    <text evidence="12">The sequence shown here is derived from an EMBL/GenBank/DDBJ whole genome shotgun (WGS) entry which is preliminary data.</text>
</comment>
<accession>A0A9X2J3S6</accession>
<dbReference type="PRINTS" id="PR00156">
    <property type="entry name" value="COPPERBLUE"/>
</dbReference>
<dbReference type="GO" id="GO:0009055">
    <property type="term" value="F:electron transfer activity"/>
    <property type="evidence" value="ECO:0007669"/>
    <property type="project" value="InterPro"/>
</dbReference>
<dbReference type="InterPro" id="IPR002386">
    <property type="entry name" value="Amicyanin/Pseudoazurin"/>
</dbReference>
<feature type="domain" description="Blue (type 1) copper" evidence="11">
    <location>
        <begin position="81"/>
        <end position="158"/>
    </location>
</feature>
<feature type="signal peptide" evidence="10">
    <location>
        <begin position="1"/>
        <end position="26"/>
    </location>
</feature>
<evidence type="ECO:0000256" key="1">
    <source>
        <dbReference type="ARBA" id="ARBA00004418"/>
    </source>
</evidence>
<dbReference type="GO" id="GO:0042597">
    <property type="term" value="C:periplasmic space"/>
    <property type="evidence" value="ECO:0007669"/>
    <property type="project" value="UniProtKB-SubCell"/>
</dbReference>
<proteinExistence type="predicted"/>
<evidence type="ECO:0000256" key="9">
    <source>
        <dbReference type="SAM" id="MobiDB-lite"/>
    </source>
</evidence>
<dbReference type="Pfam" id="PF00127">
    <property type="entry name" value="Copper-bind"/>
    <property type="match status" value="1"/>
</dbReference>
<dbReference type="RefSeq" id="WP_252111752.1">
    <property type="nucleotide sequence ID" value="NZ_JAMSHT010000001.1"/>
</dbReference>
<keyword evidence="3" id="KW-0813">Transport</keyword>
<evidence type="ECO:0000256" key="6">
    <source>
        <dbReference type="ARBA" id="ARBA00022982"/>
    </source>
</evidence>
<dbReference type="PROSITE" id="PS00196">
    <property type="entry name" value="COPPER_BLUE"/>
    <property type="match status" value="1"/>
</dbReference>
<dbReference type="Proteomes" id="UP001155128">
    <property type="component" value="Unassembled WGS sequence"/>
</dbReference>
<feature type="chain" id="PRO_5040732687" description="Pseudoazurin" evidence="10">
    <location>
        <begin position="27"/>
        <end position="191"/>
    </location>
</feature>
<evidence type="ECO:0000259" key="11">
    <source>
        <dbReference type="Pfam" id="PF00127"/>
    </source>
</evidence>
<evidence type="ECO:0000256" key="8">
    <source>
        <dbReference type="PIRSR" id="PIRSR602386-1"/>
    </source>
</evidence>
<keyword evidence="7 8" id="KW-0186">Copper</keyword>
<organism evidence="12 13">
    <name type="scientific">Sphingomicrobium sediminis</name>
    <dbReference type="NCBI Taxonomy" id="2950949"/>
    <lineage>
        <taxon>Bacteria</taxon>
        <taxon>Pseudomonadati</taxon>
        <taxon>Pseudomonadota</taxon>
        <taxon>Alphaproteobacteria</taxon>
        <taxon>Sphingomonadales</taxon>
        <taxon>Sphingomonadaceae</taxon>
        <taxon>Sphingomicrobium</taxon>
    </lineage>
</organism>
<evidence type="ECO:0000313" key="13">
    <source>
        <dbReference type="Proteomes" id="UP001155128"/>
    </source>
</evidence>
<dbReference type="PROSITE" id="PS51257">
    <property type="entry name" value="PROKAR_LIPOPROTEIN"/>
    <property type="match status" value="1"/>
</dbReference>
<feature type="region of interest" description="Disordered" evidence="9">
    <location>
        <begin position="22"/>
        <end position="62"/>
    </location>
</feature>
<gene>
    <name evidence="12" type="ORF">NDO55_01520</name>
</gene>
<comment type="subcellular location">
    <subcellularLocation>
        <location evidence="1">Periplasm</location>
    </subcellularLocation>
</comment>
<dbReference type="InterPro" id="IPR012745">
    <property type="entry name" value="Pseudoazurin"/>
</dbReference>
<dbReference type="InterPro" id="IPR008972">
    <property type="entry name" value="Cupredoxin"/>
</dbReference>
<dbReference type="GO" id="GO:0005507">
    <property type="term" value="F:copper ion binding"/>
    <property type="evidence" value="ECO:0007669"/>
    <property type="project" value="InterPro"/>
</dbReference>
<sequence>MKTSRALIGSAAIAALMATAACGSRADEEPPAPAPTEEAGEDTATEEDTASAPATEPEVEPNGTVIEIQMLTRDPDGSGLQVFKPDLIRAQVGDTIRFVPTDPTHQSSSIEGMVPDGARGWEGEINEAVEYVVPLPGVYGYQCVPHYAAGMVGLIIVEGDGQDSNVEAAKAVSHPGNAGRKFEAIFEEAGL</sequence>
<dbReference type="InterPro" id="IPR000923">
    <property type="entry name" value="BlueCu_1"/>
</dbReference>
<feature type="binding site" evidence="8">
    <location>
        <position position="151"/>
    </location>
    <ligand>
        <name>Cu cation</name>
        <dbReference type="ChEBI" id="CHEBI:23378"/>
    </ligand>
</feature>
<comment type="cofactor">
    <cofactor evidence="8">
        <name>Cu cation</name>
        <dbReference type="ChEBI" id="CHEBI:23378"/>
    </cofactor>
    <text evidence="8">Binds 1 copper ion per subunit.</text>
</comment>
<dbReference type="CDD" id="cd04218">
    <property type="entry name" value="Pseudoazurin"/>
    <property type="match status" value="1"/>
</dbReference>